<keyword evidence="3 6" id="KW-0863">Zinc-finger</keyword>
<dbReference type="Proteomes" id="UP000316621">
    <property type="component" value="Chromosome 10"/>
</dbReference>
<evidence type="ECO:0000256" key="2">
    <source>
        <dbReference type="ARBA" id="ARBA00022723"/>
    </source>
</evidence>
<dbReference type="GO" id="GO:0003714">
    <property type="term" value="F:transcription corepressor activity"/>
    <property type="evidence" value="ECO:0007669"/>
    <property type="project" value="InterPro"/>
</dbReference>
<evidence type="ECO:0000256" key="6">
    <source>
        <dbReference type="PROSITE-ProRule" id="PRU00146"/>
    </source>
</evidence>
<dbReference type="InterPro" id="IPR011011">
    <property type="entry name" value="Znf_FYVE_PHD"/>
</dbReference>
<keyword evidence="2" id="KW-0479">Metal-binding</keyword>
<feature type="region of interest" description="Disordered" evidence="7">
    <location>
        <begin position="1438"/>
        <end position="1473"/>
    </location>
</feature>
<dbReference type="Pfam" id="PF22970">
    <property type="entry name" value="DUF7028"/>
    <property type="match status" value="2"/>
</dbReference>
<organism evidence="10 11">
    <name type="scientific">Papaver somniferum</name>
    <name type="common">Opium poppy</name>
    <dbReference type="NCBI Taxonomy" id="3469"/>
    <lineage>
        <taxon>Eukaryota</taxon>
        <taxon>Viridiplantae</taxon>
        <taxon>Streptophyta</taxon>
        <taxon>Embryophyta</taxon>
        <taxon>Tracheophyta</taxon>
        <taxon>Spermatophyta</taxon>
        <taxon>Magnoliopsida</taxon>
        <taxon>Ranunculales</taxon>
        <taxon>Papaveraceae</taxon>
        <taxon>Papaveroideae</taxon>
        <taxon>Papaver</taxon>
    </lineage>
</organism>
<dbReference type="InterPro" id="IPR016181">
    <property type="entry name" value="Acyl_CoA_acyltransferase"/>
</dbReference>
<dbReference type="SMART" id="SM00249">
    <property type="entry name" value="PHD"/>
    <property type="match status" value="2"/>
</dbReference>
<dbReference type="GO" id="GO:0005634">
    <property type="term" value="C:nucleus"/>
    <property type="evidence" value="ECO:0007669"/>
    <property type="project" value="UniProtKB-SubCell"/>
</dbReference>
<comment type="subcellular location">
    <subcellularLocation>
        <location evidence="1">Nucleus</location>
    </subcellularLocation>
</comment>
<evidence type="ECO:0000259" key="8">
    <source>
        <dbReference type="PROSITE" id="PS50016"/>
    </source>
</evidence>
<dbReference type="InterPro" id="IPR001965">
    <property type="entry name" value="Znf_PHD"/>
</dbReference>
<feature type="domain" description="N-acetyltransferase" evidence="9">
    <location>
        <begin position="1059"/>
        <end position="1209"/>
    </location>
</feature>
<dbReference type="InterPro" id="IPR059153">
    <property type="entry name" value="NSD_PHD-1st"/>
</dbReference>
<dbReference type="Pfam" id="PF23209">
    <property type="entry name" value="IDM1_C"/>
    <property type="match status" value="1"/>
</dbReference>
<name>A0A4Y7LCI0_PAPSO</name>
<dbReference type="SUPFAM" id="SSF55729">
    <property type="entry name" value="Acyl-CoA N-acyltransferases (Nat)"/>
    <property type="match status" value="1"/>
</dbReference>
<accession>A0A4Y7LCI0</accession>
<evidence type="ECO:0000256" key="1">
    <source>
        <dbReference type="ARBA" id="ARBA00004123"/>
    </source>
</evidence>
<dbReference type="SMART" id="SM00184">
    <property type="entry name" value="RING"/>
    <property type="match status" value="2"/>
</dbReference>
<evidence type="ECO:0000313" key="10">
    <source>
        <dbReference type="EMBL" id="RZC81895.1"/>
    </source>
</evidence>
<dbReference type="PANTHER" id="PTHR46309">
    <property type="entry name" value="PHD FINGER PROTEIN 12"/>
    <property type="match status" value="1"/>
</dbReference>
<gene>
    <name evidence="10" type="ORF">C5167_044479</name>
</gene>
<feature type="domain" description="PHD-type" evidence="8">
    <location>
        <begin position="915"/>
        <end position="960"/>
    </location>
</feature>
<keyword evidence="11" id="KW-1185">Reference proteome</keyword>
<dbReference type="InterPro" id="IPR054292">
    <property type="entry name" value="DUF7028"/>
</dbReference>
<evidence type="ECO:0000256" key="5">
    <source>
        <dbReference type="ARBA" id="ARBA00023242"/>
    </source>
</evidence>
<dbReference type="SMART" id="SM00743">
    <property type="entry name" value="Agenet"/>
    <property type="match status" value="2"/>
</dbReference>
<dbReference type="InterPro" id="IPR056511">
    <property type="entry name" value="IDM1_C"/>
</dbReference>
<evidence type="ECO:0000256" key="3">
    <source>
        <dbReference type="ARBA" id="ARBA00022771"/>
    </source>
</evidence>
<dbReference type="GO" id="GO:0016747">
    <property type="term" value="F:acyltransferase activity, transferring groups other than amino-acyl groups"/>
    <property type="evidence" value="ECO:0007669"/>
    <property type="project" value="InterPro"/>
</dbReference>
<dbReference type="PANTHER" id="PTHR46309:SF12">
    <property type="entry name" value="GB|AAC80581.1"/>
    <property type="match status" value="1"/>
</dbReference>
<evidence type="ECO:0008006" key="12">
    <source>
        <dbReference type="Google" id="ProtNLM"/>
    </source>
</evidence>
<dbReference type="STRING" id="3469.A0A4Y7LCI0"/>
<evidence type="ECO:0000313" key="11">
    <source>
        <dbReference type="Proteomes" id="UP000316621"/>
    </source>
</evidence>
<dbReference type="InterPro" id="IPR000182">
    <property type="entry name" value="GNAT_dom"/>
</dbReference>
<evidence type="ECO:0000259" key="9">
    <source>
        <dbReference type="PROSITE" id="PS51186"/>
    </source>
</evidence>
<dbReference type="PROSITE" id="PS50016">
    <property type="entry name" value="ZF_PHD_2"/>
    <property type="match status" value="1"/>
</dbReference>
<evidence type="ECO:0000256" key="4">
    <source>
        <dbReference type="ARBA" id="ARBA00022833"/>
    </source>
</evidence>
<dbReference type="InterPro" id="IPR032308">
    <property type="entry name" value="TDBD"/>
</dbReference>
<dbReference type="PROSITE" id="PS51186">
    <property type="entry name" value="GNAT"/>
    <property type="match status" value="1"/>
</dbReference>
<dbReference type="PROSITE" id="PS01359">
    <property type="entry name" value="ZF_PHD_1"/>
    <property type="match status" value="1"/>
</dbReference>
<dbReference type="Gramene" id="RZC81895">
    <property type="protein sequence ID" value="RZC81895"/>
    <property type="gene ID" value="C5167_044479"/>
</dbReference>
<dbReference type="Pfam" id="PF23011">
    <property type="entry name" value="PHD-1st_NSD"/>
    <property type="match status" value="1"/>
</dbReference>
<proteinExistence type="predicted"/>
<dbReference type="InterPro" id="IPR019787">
    <property type="entry name" value="Znf_PHD-finger"/>
</dbReference>
<dbReference type="EMBL" id="CM010724">
    <property type="protein sequence ID" value="RZC81895.1"/>
    <property type="molecule type" value="Genomic_DNA"/>
</dbReference>
<dbReference type="SUPFAM" id="SSF57903">
    <property type="entry name" value="FYVE/PHD zinc finger"/>
    <property type="match status" value="1"/>
</dbReference>
<dbReference type="InterPro" id="IPR042163">
    <property type="entry name" value="PHF12"/>
</dbReference>
<dbReference type="Pfam" id="PF16135">
    <property type="entry name" value="TDBD"/>
    <property type="match status" value="1"/>
</dbReference>
<dbReference type="Gene3D" id="3.30.40.10">
    <property type="entry name" value="Zinc/RING finger domain, C3HC4 (zinc finger)"/>
    <property type="match status" value="2"/>
</dbReference>
<dbReference type="InterPro" id="IPR001841">
    <property type="entry name" value="Znf_RING"/>
</dbReference>
<dbReference type="GO" id="GO:0006357">
    <property type="term" value="P:regulation of transcription by RNA polymerase II"/>
    <property type="evidence" value="ECO:0007669"/>
    <property type="project" value="TreeGrafter"/>
</dbReference>
<dbReference type="GO" id="GO:0008270">
    <property type="term" value="F:zinc ion binding"/>
    <property type="evidence" value="ECO:0007669"/>
    <property type="project" value="UniProtKB-KW"/>
</dbReference>
<sequence>MDICIYPLNAQVCFQVPSHSITRVQSGANAPILLGEEEFLSRRVTHNSHFSASSFSNLRIFLPLLLNLHTLSAYPVHPQFLMAITKKKRKRLVEEENQTEKARRKLLIGSRVEVRSLEQGLAGSWHCGTVVACRYFCRVVQYDHLYLDDEGSENLKEMVHVSPLLEGVLLPKDFNYRGIIRPIPPPCENVNGGGLNFGLCVDAFIDNAWWEGVIFSFEDELSERLVFFPDFPDQKMIKTDDLRVTQDWDEAEECWIVRGKWKFLELIEDYPIAVVKAAQIWHDLKQKEGFKNNIKEWTCNVTSVWVDLVVETVSQNLDISSELIYKLISEKTGNYSVNDDEECGKNRWCSCDNEEAVTMQIQDLSVSRSDDLKLLTKDVTSSSLVREIDDGAQEGMEVVVYSDEGCLPTCHTANEEDEAQGVGTVVECTVNGSLSVDDDDQIYGEPRLKRLTSIGSSQKKILTPADSGSTEKLMWLPVGTDVLPEAKYFPEALEEYLNRDLVKVKNNDSRACDLRLKARMHLSYMGWTIEYRMRPNGKRADLRYISPKGGTPLYSLRCACLQAIEFPSRRQVPLSMICREDKVGASTPVLCLEPEPLYSDNFGSDKTPHTRRKLNVHVEPEYCPQAVRDYMNGYQCNERRLRNGKNVNHLREKVKKHLSAEGWTFSLRFLKDNRRDFRYTSPSSSVSYKSLVAACEGYVKEVAEFMSPFSHDKFLTTIMHPEVLRICYTKPSGSLQQPKVNPEVGIILEKISRDEQLKKTTNGYSPLSEENSMRTKVSRTQFGNECNSNHLPRSSKRARQVVAPRSGHCSPRTIVNWLIENDVVLPREKVCYLSVRDDSAIGQGKINPNGIKCSCCQNVFGLYKFGLHVGSSYTPPSARIYLEDGRSLLDCQKQLQEKCSNIYAQKKDLVHKGNDEICSICHHGGTLLLCDQCPSSFHLNCLGLEDVPVGNWFCPFCRCRICGQQSKLDCDSEEHPTEKKVMRCDQCNHEYHVECVGERGLSMQDRNNQNSNWFCSIRCEKIYAGLHKLLGESVPVGKDNLSWTILKSKNDARQPFVPSEIKLAMECQSKLNVALAIMHECFEPIKDTRRDLIEDVIFNKTSDLNRLNFWGFYTVILEREDELISVAAVRIHDEKFAEVPLVCTRVQHRMQGMCRTLFNILEEKLGQLEVERVILPAIPQVLQTWTTSFGFSRMTNSERLEFLPYTFLDFQDTRLCQKFLRTSSVSMNPTAEVSNELLRESNADGQQSAGTCTHVDTLAATVIQAERLEWSQVAEQELVVEYASHSHPLSFAFLTIALVGAKSVPGLLVAARPLDVTRTLQDESDRNWKNCEPCIAESFLLDDKPHEFYTRRKMLGAHVNTASAAETSDQLTILHIGGSHSCEDVVEEDRTDTSNSQELGLKKKRKRLEASSSGTVNKFLRASNEDVGTCAVHAATRASEESEKRTPYVSHDPCCQDVSKEGTSASPSSEQLEKPTSFIGCQAASEKGTGLGFSLLADDFMIDSDGEGTGTTVVLEDDSEDDAVESEVVNLDCGTEELEKSDSGESFTQLVDDLKRQGFDESDGEIKGMTLVLKDDTPTSCFKKRRLYSPCEPSMMDDVVLDTDTPAENFTSGSLLKSCMSEAVALLGSSEAATCIEAENIFYDDDNEMTDTFREPISVISACDEKQNMKEGRYARALSVVKMLSYGDTSISNDLVCFNNNDIVDGVKDSLPRASIHEPAGLSYSADSHDDSGKWSESNDMVDKFLSLNDSNLSREVVPEKTIKEINFSASRLKGTCELAKRRTTGSPIRDISIFDFNMHDTPGNGEPGSISCKSEAKDGNGMSLARRRLILAPSDSRLMSDELEGARQIAVTSELESNINSLNFNLHDAGFDSPLQRCKSFRASKIPAEPSKISNELSTFVSLERAIASVMADVAPVHIPTSEESEQATLPYTGRTLSEEEDTLTTSQEELVKEQKKRKRIDEASNTSAAGKLDYLIEIIGKHLEGKEDTLKRREIALEKQQVSLMKLQMDLEKQRNLLEKKSGLADGLIKALAGLKDVGRISVNEALKEVGYKASELIG</sequence>
<feature type="compositionally biased region" description="Polar residues" evidence="7">
    <location>
        <begin position="1461"/>
        <end position="1470"/>
    </location>
</feature>
<protein>
    <recommendedName>
        <fullName evidence="12">PHD-type domain-containing protein</fullName>
    </recommendedName>
</protein>
<evidence type="ECO:0000256" key="7">
    <source>
        <dbReference type="SAM" id="MobiDB-lite"/>
    </source>
</evidence>
<reference evidence="10 11" key="1">
    <citation type="journal article" date="2018" name="Science">
        <title>The opium poppy genome and morphinan production.</title>
        <authorList>
            <person name="Guo L."/>
            <person name="Winzer T."/>
            <person name="Yang X."/>
            <person name="Li Y."/>
            <person name="Ning Z."/>
            <person name="He Z."/>
            <person name="Teodor R."/>
            <person name="Lu Y."/>
            <person name="Bowser T.A."/>
            <person name="Graham I.A."/>
            <person name="Ye K."/>
        </authorList>
    </citation>
    <scope>NUCLEOTIDE SEQUENCE [LARGE SCALE GENOMIC DNA]</scope>
    <source>
        <strain evidence="11">cv. HN1</strain>
        <tissue evidence="10">Leaves</tissue>
    </source>
</reference>
<dbReference type="Pfam" id="PF05641">
    <property type="entry name" value="Agenet"/>
    <property type="match status" value="1"/>
</dbReference>
<dbReference type="InterPro" id="IPR019786">
    <property type="entry name" value="Zinc_finger_PHD-type_CS"/>
</dbReference>
<keyword evidence="4" id="KW-0862">Zinc</keyword>
<dbReference type="InterPro" id="IPR014002">
    <property type="entry name" value="Agenet_dom_plant"/>
</dbReference>
<dbReference type="InterPro" id="IPR013083">
    <property type="entry name" value="Znf_RING/FYVE/PHD"/>
</dbReference>
<keyword evidence="5" id="KW-0539">Nucleus</keyword>
<feature type="region of interest" description="Disordered" evidence="7">
    <location>
        <begin position="1385"/>
        <end position="1405"/>
    </location>
</feature>
<dbReference type="InterPro" id="IPR008395">
    <property type="entry name" value="Agenet-like_dom"/>
</dbReference>